<dbReference type="InterPro" id="IPR007167">
    <property type="entry name" value="Fe-transptr_FeoA-like"/>
</dbReference>
<organism evidence="3">
    <name type="scientific">bioreactor metagenome</name>
    <dbReference type="NCBI Taxonomy" id="1076179"/>
    <lineage>
        <taxon>unclassified sequences</taxon>
        <taxon>metagenomes</taxon>
        <taxon>ecological metagenomes</taxon>
    </lineage>
</organism>
<keyword evidence="1" id="KW-0408">Iron</keyword>
<dbReference type="GO" id="GO:0046914">
    <property type="term" value="F:transition metal ion binding"/>
    <property type="evidence" value="ECO:0007669"/>
    <property type="project" value="InterPro"/>
</dbReference>
<protein>
    <recommendedName>
        <fullName evidence="2">Ferrous iron transporter FeoA-like domain-containing protein</fullName>
    </recommendedName>
</protein>
<evidence type="ECO:0000313" key="3">
    <source>
        <dbReference type="EMBL" id="MPN49197.1"/>
    </source>
</evidence>
<dbReference type="AlphaFoldDB" id="A0A645ID74"/>
<comment type="caution">
    <text evidence="3">The sequence shown here is derived from an EMBL/GenBank/DDBJ whole genome shotgun (WGS) entry which is preliminary data.</text>
</comment>
<feature type="domain" description="Ferrous iron transporter FeoA-like" evidence="2">
    <location>
        <begin position="48"/>
        <end position="120"/>
    </location>
</feature>
<dbReference type="EMBL" id="VSSQ01112217">
    <property type="protein sequence ID" value="MPN49197.1"/>
    <property type="molecule type" value="Genomic_DNA"/>
</dbReference>
<dbReference type="InterPro" id="IPR038157">
    <property type="entry name" value="FeoA_core_dom"/>
</dbReference>
<gene>
    <name evidence="3" type="ORF">SDC9_196812</name>
</gene>
<sequence>MSSRGEFSRGRHRPGCLSTVGTGRLLVLTDGESEITYSGLGMTATMLQPLTALSVGTAATVVEIKLPPTARPRLMELGLLAGTPVELVRFAPLGDPVEIKVRGYNLTLRRHEAEQIFVRPQG</sequence>
<reference evidence="3" key="1">
    <citation type="submission" date="2019-08" db="EMBL/GenBank/DDBJ databases">
        <authorList>
            <person name="Kucharzyk K."/>
            <person name="Murdoch R.W."/>
            <person name="Higgins S."/>
            <person name="Loffler F."/>
        </authorList>
    </citation>
    <scope>NUCLEOTIDE SEQUENCE</scope>
</reference>
<proteinExistence type="predicted"/>
<dbReference type="SMART" id="SM00899">
    <property type="entry name" value="FeoA"/>
    <property type="match status" value="1"/>
</dbReference>
<dbReference type="PANTHER" id="PTHR42954">
    <property type="entry name" value="FE(2+) TRANSPORT PROTEIN A"/>
    <property type="match status" value="1"/>
</dbReference>
<dbReference type="SUPFAM" id="SSF50037">
    <property type="entry name" value="C-terminal domain of transcriptional repressors"/>
    <property type="match status" value="1"/>
</dbReference>
<dbReference type="Pfam" id="PF04023">
    <property type="entry name" value="FeoA"/>
    <property type="match status" value="1"/>
</dbReference>
<dbReference type="InterPro" id="IPR008988">
    <property type="entry name" value="Transcriptional_repressor_C"/>
</dbReference>
<accession>A0A645ID74</accession>
<name>A0A645ID74_9ZZZZ</name>
<dbReference type="Gene3D" id="2.30.30.90">
    <property type="match status" value="1"/>
</dbReference>
<dbReference type="InterPro" id="IPR052713">
    <property type="entry name" value="FeoA"/>
</dbReference>
<dbReference type="PANTHER" id="PTHR42954:SF2">
    <property type="entry name" value="FE(2+) TRANSPORT PROTEIN A"/>
    <property type="match status" value="1"/>
</dbReference>
<evidence type="ECO:0000256" key="1">
    <source>
        <dbReference type="ARBA" id="ARBA00023004"/>
    </source>
</evidence>
<evidence type="ECO:0000259" key="2">
    <source>
        <dbReference type="SMART" id="SM00899"/>
    </source>
</evidence>